<reference evidence="4" key="1">
    <citation type="submission" date="2020-07" db="EMBL/GenBank/DDBJ databases">
        <title>Multicomponent nature underlies the extraordinary mechanical properties of spider dragline silk.</title>
        <authorList>
            <person name="Kono N."/>
            <person name="Nakamura H."/>
            <person name="Mori M."/>
            <person name="Yoshida Y."/>
            <person name="Ohtoshi R."/>
            <person name="Malay A.D."/>
            <person name="Moran D.A.P."/>
            <person name="Tomita M."/>
            <person name="Numata K."/>
            <person name="Arakawa K."/>
        </authorList>
    </citation>
    <scope>NUCLEOTIDE SEQUENCE</scope>
</reference>
<dbReference type="InterPro" id="IPR043504">
    <property type="entry name" value="Peptidase_S1_PA_chymotrypsin"/>
</dbReference>
<evidence type="ECO:0000259" key="3">
    <source>
        <dbReference type="Pfam" id="PF00089"/>
    </source>
</evidence>
<dbReference type="SUPFAM" id="SSF50494">
    <property type="entry name" value="Trypsin-like serine proteases"/>
    <property type="match status" value="1"/>
</dbReference>
<dbReference type="OrthoDB" id="6434925at2759"/>
<keyword evidence="5" id="KW-1185">Reference proteome</keyword>
<keyword evidence="1" id="KW-1015">Disulfide bond</keyword>
<evidence type="ECO:0000313" key="5">
    <source>
        <dbReference type="Proteomes" id="UP000887116"/>
    </source>
</evidence>
<dbReference type="PROSITE" id="PS00134">
    <property type="entry name" value="TRYPSIN_HIS"/>
    <property type="match status" value="1"/>
</dbReference>
<dbReference type="GO" id="GO:0006508">
    <property type="term" value="P:proteolysis"/>
    <property type="evidence" value="ECO:0007669"/>
    <property type="project" value="InterPro"/>
</dbReference>
<feature type="domain" description="Peptidase S1" evidence="3">
    <location>
        <begin position="76"/>
        <end position="122"/>
    </location>
</feature>
<evidence type="ECO:0000256" key="2">
    <source>
        <dbReference type="SAM" id="MobiDB-lite"/>
    </source>
</evidence>
<dbReference type="InterPro" id="IPR009003">
    <property type="entry name" value="Peptidase_S1_PA"/>
</dbReference>
<evidence type="ECO:0000256" key="1">
    <source>
        <dbReference type="ARBA" id="ARBA00023157"/>
    </source>
</evidence>
<dbReference type="PANTHER" id="PTHR24252:SF7">
    <property type="entry name" value="HYALIN"/>
    <property type="match status" value="1"/>
</dbReference>
<dbReference type="InterPro" id="IPR001254">
    <property type="entry name" value="Trypsin_dom"/>
</dbReference>
<proteinExistence type="predicted"/>
<dbReference type="EMBL" id="BMAO01009986">
    <property type="protein sequence ID" value="GFQ63907.1"/>
    <property type="molecule type" value="Genomic_DNA"/>
</dbReference>
<feature type="region of interest" description="Disordered" evidence="2">
    <location>
        <begin position="1"/>
        <end position="53"/>
    </location>
</feature>
<dbReference type="Gene3D" id="2.40.10.10">
    <property type="entry name" value="Trypsin-like serine proteases"/>
    <property type="match status" value="1"/>
</dbReference>
<gene>
    <name evidence="4" type="ORF">TNCT_572921</name>
</gene>
<dbReference type="AlphaFoldDB" id="A0A8X6EXE7"/>
<dbReference type="GO" id="GO:0004252">
    <property type="term" value="F:serine-type endopeptidase activity"/>
    <property type="evidence" value="ECO:0007669"/>
    <property type="project" value="InterPro"/>
</dbReference>
<organism evidence="4 5">
    <name type="scientific">Trichonephila clavata</name>
    <name type="common">Joro spider</name>
    <name type="synonym">Nephila clavata</name>
    <dbReference type="NCBI Taxonomy" id="2740835"/>
    <lineage>
        <taxon>Eukaryota</taxon>
        <taxon>Metazoa</taxon>
        <taxon>Ecdysozoa</taxon>
        <taxon>Arthropoda</taxon>
        <taxon>Chelicerata</taxon>
        <taxon>Arachnida</taxon>
        <taxon>Araneae</taxon>
        <taxon>Araneomorphae</taxon>
        <taxon>Entelegynae</taxon>
        <taxon>Araneoidea</taxon>
        <taxon>Nephilidae</taxon>
        <taxon>Trichonephila</taxon>
    </lineage>
</organism>
<feature type="compositionally biased region" description="Acidic residues" evidence="2">
    <location>
        <begin position="16"/>
        <end position="31"/>
    </location>
</feature>
<sequence>MVSYFDFPNPRKYPEDSQEYGEYDSGEEDSNSFENKHPNNKQNYEEDVEDDAESNCGKCGKSMIDKGGRVINGEAVEPLYKYPWIVPLMNMATGQLCGGAIISKKYVLTAAHCIFNKKSLSNPKCNGQNTVKECYHKAEKFIITLLGKKKLGKN</sequence>
<dbReference type="InterPro" id="IPR018114">
    <property type="entry name" value="TRYPSIN_HIS"/>
</dbReference>
<accession>A0A8X6EXE7</accession>
<protein>
    <recommendedName>
        <fullName evidence="3">Peptidase S1 domain-containing protein</fullName>
    </recommendedName>
</protein>
<name>A0A8X6EXE7_TRICU</name>
<dbReference type="Pfam" id="PF00089">
    <property type="entry name" value="Trypsin"/>
    <property type="match status" value="1"/>
</dbReference>
<dbReference type="Proteomes" id="UP000887116">
    <property type="component" value="Unassembled WGS sequence"/>
</dbReference>
<evidence type="ECO:0000313" key="4">
    <source>
        <dbReference type="EMBL" id="GFQ63907.1"/>
    </source>
</evidence>
<comment type="caution">
    <text evidence="4">The sequence shown here is derived from an EMBL/GenBank/DDBJ whole genome shotgun (WGS) entry which is preliminary data.</text>
</comment>
<dbReference type="PANTHER" id="PTHR24252">
    <property type="entry name" value="ACROSIN-RELATED"/>
    <property type="match status" value="1"/>
</dbReference>